<feature type="domain" description="Coenzyme Q-binding protein COQ10 START" evidence="1">
    <location>
        <begin position="24"/>
        <end position="147"/>
    </location>
</feature>
<sequence>MEDIKFSIKKGQRYKRYLSVEMLIPYSREQVWQVITSYDTLSEFIPNLVKSNRISNSESNFLLELVGFCEILNFPFSLRTVLEVVENFPYAIDTQMVEGDLQSYSGQWRLEEVEQKKNQTLLSYSAEIVPKLTMPIALLERQLNRLLPINFSAIRQRLDIIYAGNSQIATPK</sequence>
<dbReference type="InterPro" id="IPR023393">
    <property type="entry name" value="START-like_dom_sf"/>
</dbReference>
<dbReference type="Gene3D" id="3.30.530.20">
    <property type="match status" value="1"/>
</dbReference>
<proteinExistence type="predicted"/>
<comment type="caution">
    <text evidence="2">The sequence shown here is derived from an EMBL/GenBank/DDBJ whole genome shotgun (WGS) entry which is preliminary data.</text>
</comment>
<accession>A0ABV4WIN4</accession>
<dbReference type="Pfam" id="PF03364">
    <property type="entry name" value="Polyketide_cyc"/>
    <property type="match status" value="1"/>
</dbReference>
<evidence type="ECO:0000313" key="3">
    <source>
        <dbReference type="Proteomes" id="UP001576780"/>
    </source>
</evidence>
<dbReference type="PANTHER" id="PTHR34060">
    <property type="entry name" value="POLYKETIDE CYCLASE / DEHYDRASE AND LIPID TRANSPORT PROTEIN"/>
    <property type="match status" value="1"/>
</dbReference>
<organism evidence="2 3">
    <name type="scientific">Floridaenema evergladense BLCC-F167</name>
    <dbReference type="NCBI Taxonomy" id="3153639"/>
    <lineage>
        <taxon>Bacteria</taxon>
        <taxon>Bacillati</taxon>
        <taxon>Cyanobacteriota</taxon>
        <taxon>Cyanophyceae</taxon>
        <taxon>Oscillatoriophycideae</taxon>
        <taxon>Aerosakkonematales</taxon>
        <taxon>Aerosakkonemataceae</taxon>
        <taxon>Floridanema</taxon>
        <taxon>Floridanema evergladense</taxon>
    </lineage>
</organism>
<protein>
    <submittedName>
        <fullName evidence="2">SRPBCC family protein</fullName>
    </submittedName>
</protein>
<name>A0ABV4WIN4_9CYAN</name>
<dbReference type="RefSeq" id="WP_413277371.1">
    <property type="nucleotide sequence ID" value="NZ_JBHFNT010000075.1"/>
</dbReference>
<dbReference type="InterPro" id="IPR005031">
    <property type="entry name" value="COQ10_START"/>
</dbReference>
<dbReference type="Proteomes" id="UP001576780">
    <property type="component" value="Unassembled WGS sequence"/>
</dbReference>
<evidence type="ECO:0000313" key="2">
    <source>
        <dbReference type="EMBL" id="MFB2834943.1"/>
    </source>
</evidence>
<keyword evidence="3" id="KW-1185">Reference proteome</keyword>
<dbReference type="PANTHER" id="PTHR34060:SF1">
    <property type="entry name" value="POLYKETIDE CYCLASE _ DEHYDRASE AND LIPID TRANSPORT PROTEIN"/>
    <property type="match status" value="1"/>
</dbReference>
<gene>
    <name evidence="2" type="ORF">ACE1CA_10460</name>
</gene>
<evidence type="ECO:0000259" key="1">
    <source>
        <dbReference type="Pfam" id="PF03364"/>
    </source>
</evidence>
<dbReference type="EMBL" id="JBHFNT010000075">
    <property type="protein sequence ID" value="MFB2834943.1"/>
    <property type="molecule type" value="Genomic_DNA"/>
</dbReference>
<dbReference type="SUPFAM" id="SSF55961">
    <property type="entry name" value="Bet v1-like"/>
    <property type="match status" value="1"/>
</dbReference>
<reference evidence="2 3" key="1">
    <citation type="submission" date="2024-09" db="EMBL/GenBank/DDBJ databases">
        <title>Floridaenema gen nov. (Aerosakkonemataceae, Aerosakkonematales ord. nov., Cyanobacteria) from benthic tropical and subtropical fresh waters, with the description of four new species.</title>
        <authorList>
            <person name="Moretto J.A."/>
            <person name="Berthold D.E."/>
            <person name="Lefler F.W."/>
            <person name="Huang I.-S."/>
            <person name="Laughinghouse H. IV."/>
        </authorList>
    </citation>
    <scope>NUCLEOTIDE SEQUENCE [LARGE SCALE GENOMIC DNA]</scope>
    <source>
        <strain evidence="2 3">BLCC-F167</strain>
    </source>
</reference>